<protein>
    <submittedName>
        <fullName evidence="1">Uncharacterized protein</fullName>
    </submittedName>
</protein>
<reference evidence="1 2" key="1">
    <citation type="journal article" date="2019" name="Commun. Biol.">
        <title>The bagworm genome reveals a unique fibroin gene that provides high tensile strength.</title>
        <authorList>
            <person name="Kono N."/>
            <person name="Nakamura H."/>
            <person name="Ohtoshi R."/>
            <person name="Tomita M."/>
            <person name="Numata K."/>
            <person name="Arakawa K."/>
        </authorList>
    </citation>
    <scope>NUCLEOTIDE SEQUENCE [LARGE SCALE GENOMIC DNA]</scope>
</reference>
<accession>A0A4C1YXR8</accession>
<comment type="caution">
    <text evidence="1">The sequence shown here is derived from an EMBL/GenBank/DDBJ whole genome shotgun (WGS) entry which is preliminary data.</text>
</comment>
<dbReference type="Proteomes" id="UP000299102">
    <property type="component" value="Unassembled WGS sequence"/>
</dbReference>
<gene>
    <name evidence="1" type="ORF">EVAR_34837_1</name>
</gene>
<dbReference type="AlphaFoldDB" id="A0A4C1YXR8"/>
<sequence>MINYGKVDNMGELVILPSTSTGSPHHMHEYAQDAITMVMRTNCLATKNDIVNSINNIIQEMIPREEKIYMSIDKMTDEQKSINSPTEFYKFIKCPRNAITLSLVKIWFTNNFLAKSELAETV</sequence>
<evidence type="ECO:0000313" key="2">
    <source>
        <dbReference type="Proteomes" id="UP000299102"/>
    </source>
</evidence>
<organism evidence="1 2">
    <name type="scientific">Eumeta variegata</name>
    <name type="common">Bagworm moth</name>
    <name type="synonym">Eumeta japonica</name>
    <dbReference type="NCBI Taxonomy" id="151549"/>
    <lineage>
        <taxon>Eukaryota</taxon>
        <taxon>Metazoa</taxon>
        <taxon>Ecdysozoa</taxon>
        <taxon>Arthropoda</taxon>
        <taxon>Hexapoda</taxon>
        <taxon>Insecta</taxon>
        <taxon>Pterygota</taxon>
        <taxon>Neoptera</taxon>
        <taxon>Endopterygota</taxon>
        <taxon>Lepidoptera</taxon>
        <taxon>Glossata</taxon>
        <taxon>Ditrysia</taxon>
        <taxon>Tineoidea</taxon>
        <taxon>Psychidae</taxon>
        <taxon>Oiketicinae</taxon>
        <taxon>Eumeta</taxon>
    </lineage>
</organism>
<evidence type="ECO:0000313" key="1">
    <source>
        <dbReference type="EMBL" id="GBP79712.1"/>
    </source>
</evidence>
<keyword evidence="2" id="KW-1185">Reference proteome</keyword>
<dbReference type="EMBL" id="BGZK01001426">
    <property type="protein sequence ID" value="GBP79712.1"/>
    <property type="molecule type" value="Genomic_DNA"/>
</dbReference>
<name>A0A4C1YXR8_EUMVA</name>
<proteinExistence type="predicted"/>